<protein>
    <submittedName>
        <fullName evidence="3">Type 1 glutamine amidotransferase domain-containing protein</fullName>
    </submittedName>
</protein>
<organism evidence="3 4">
    <name type="scientific">Ferviditalea candida</name>
    <dbReference type="NCBI Taxonomy" id="3108399"/>
    <lineage>
        <taxon>Bacteria</taxon>
        <taxon>Bacillati</taxon>
        <taxon>Bacillota</taxon>
        <taxon>Bacilli</taxon>
        <taxon>Bacillales</taxon>
        <taxon>Paenibacillaceae</taxon>
        <taxon>Ferviditalea</taxon>
    </lineage>
</organism>
<dbReference type="SUPFAM" id="SSF52317">
    <property type="entry name" value="Class I glutamine amidotransferase-like"/>
    <property type="match status" value="1"/>
</dbReference>
<dbReference type="RefSeq" id="WP_371753873.1">
    <property type="nucleotide sequence ID" value="NZ_JAYJLD010000010.1"/>
</dbReference>
<gene>
    <name evidence="3" type="ORF">VF724_08770</name>
</gene>
<evidence type="ECO:0000313" key="3">
    <source>
        <dbReference type="EMBL" id="MEB3101754.1"/>
    </source>
</evidence>
<dbReference type="InterPro" id="IPR029062">
    <property type="entry name" value="Class_I_gatase-like"/>
</dbReference>
<accession>A0ABU5ZGX0</accession>
<feature type="domain" description="DJ-1/PfpI" evidence="2">
    <location>
        <begin position="6"/>
        <end position="168"/>
    </location>
</feature>
<reference evidence="3" key="1">
    <citation type="submission" date="2023-12" db="EMBL/GenBank/DDBJ databases">
        <title>Fervidustalea candida gen. nov., sp. nov., a novel member of the family Paenibacillaceae isolated from a geothermal area.</title>
        <authorList>
            <person name="Li W.-J."/>
            <person name="Jiao J.-Y."/>
            <person name="Chen Y."/>
        </authorList>
    </citation>
    <scope>NUCLEOTIDE SEQUENCE</scope>
    <source>
        <strain evidence="3">SYSU GA230002</strain>
    </source>
</reference>
<dbReference type="Pfam" id="PF01965">
    <property type="entry name" value="DJ-1_PfpI"/>
    <property type="match status" value="1"/>
</dbReference>
<dbReference type="CDD" id="cd03134">
    <property type="entry name" value="GATase1_PfpI_like"/>
    <property type="match status" value="1"/>
</dbReference>
<evidence type="ECO:0000256" key="1">
    <source>
        <dbReference type="ARBA" id="ARBA00008542"/>
    </source>
</evidence>
<dbReference type="PANTHER" id="PTHR42733">
    <property type="entry name" value="DJ-1 PROTEIN"/>
    <property type="match status" value="1"/>
</dbReference>
<dbReference type="Gene3D" id="3.40.50.880">
    <property type="match status" value="1"/>
</dbReference>
<evidence type="ECO:0000313" key="4">
    <source>
        <dbReference type="Proteomes" id="UP001310386"/>
    </source>
</evidence>
<dbReference type="PROSITE" id="PS51276">
    <property type="entry name" value="PEPTIDASE_C56_PFPI"/>
    <property type="match status" value="1"/>
</dbReference>
<keyword evidence="4" id="KW-1185">Reference proteome</keyword>
<name>A0ABU5ZGX0_9BACL</name>
<dbReference type="PANTHER" id="PTHR42733:SF13">
    <property type="entry name" value="DJ-1_PFPI DOMAIN-CONTAINING PROTEIN"/>
    <property type="match status" value="1"/>
</dbReference>
<dbReference type="NCBIfam" id="TIGR01382">
    <property type="entry name" value="PfpI"/>
    <property type="match status" value="1"/>
</dbReference>
<dbReference type="EMBL" id="JAYJLD010000010">
    <property type="protein sequence ID" value="MEB3101754.1"/>
    <property type="molecule type" value="Genomic_DNA"/>
</dbReference>
<proteinExistence type="inferred from homology"/>
<evidence type="ECO:0000259" key="2">
    <source>
        <dbReference type="Pfam" id="PF01965"/>
    </source>
</evidence>
<sequence>MNIAGRKVLIFVEHEFEDLEMWYPILRLREAGITVDLAGLKAQTDYLGKYGIPVTTNLSFEQVKSKDYAGLLIPGGWAPDKLRTYPHVIQIAKDFQRMKKPIAAICHAPWVLISAKIVDGYTMTSFQSLKTDLENAGAAWVDKEVVVDRNMISARMVADLPAFVKEFICILENSTHSTSSPIWKIVQRYPDQDESCLR</sequence>
<comment type="similarity">
    <text evidence="1">Belongs to the peptidase C56 family.</text>
</comment>
<dbReference type="Proteomes" id="UP001310386">
    <property type="component" value="Unassembled WGS sequence"/>
</dbReference>
<keyword evidence="3" id="KW-0315">Glutamine amidotransferase</keyword>
<dbReference type="InterPro" id="IPR002818">
    <property type="entry name" value="DJ-1/PfpI"/>
</dbReference>
<dbReference type="InterPro" id="IPR006286">
    <property type="entry name" value="C56_PfpI-like"/>
</dbReference>
<comment type="caution">
    <text evidence="3">The sequence shown here is derived from an EMBL/GenBank/DDBJ whole genome shotgun (WGS) entry which is preliminary data.</text>
</comment>